<evidence type="ECO:0000313" key="8">
    <source>
        <dbReference type="Proteomes" id="UP000176349"/>
    </source>
</evidence>
<accession>A0A1G2C629</accession>
<feature type="transmembrane region" description="Helical" evidence="6">
    <location>
        <begin position="166"/>
        <end position="190"/>
    </location>
</feature>
<dbReference type="AlphaFoldDB" id="A0A1G2C629"/>
<dbReference type="EMBL" id="MHKV01000032">
    <property type="protein sequence ID" value="OGY96852.1"/>
    <property type="molecule type" value="Genomic_DNA"/>
</dbReference>
<reference evidence="7 8" key="1">
    <citation type="journal article" date="2016" name="Nat. Commun.">
        <title>Thousands of microbial genomes shed light on interconnected biogeochemical processes in an aquifer system.</title>
        <authorList>
            <person name="Anantharaman K."/>
            <person name="Brown C.T."/>
            <person name="Hug L.A."/>
            <person name="Sharon I."/>
            <person name="Castelle C.J."/>
            <person name="Probst A.J."/>
            <person name="Thomas B.C."/>
            <person name="Singh A."/>
            <person name="Wilkins M.J."/>
            <person name="Karaoz U."/>
            <person name="Brodie E.L."/>
            <person name="Williams K.H."/>
            <person name="Hubbard S.S."/>
            <person name="Banfield J.F."/>
        </authorList>
    </citation>
    <scope>NUCLEOTIDE SEQUENCE [LARGE SCALE GENOMIC DNA]</scope>
</reference>
<dbReference type="GO" id="GO:0005886">
    <property type="term" value="C:plasma membrane"/>
    <property type="evidence" value="ECO:0007669"/>
    <property type="project" value="UniProtKB-SubCell"/>
</dbReference>
<keyword evidence="4 6" id="KW-1133">Transmembrane helix</keyword>
<gene>
    <name evidence="7" type="ORF">A2128_01170</name>
</gene>
<evidence type="ECO:0000313" key="7">
    <source>
        <dbReference type="EMBL" id="OGY96852.1"/>
    </source>
</evidence>
<dbReference type="Proteomes" id="UP000176349">
    <property type="component" value="Unassembled WGS sequence"/>
</dbReference>
<feature type="transmembrane region" description="Helical" evidence="6">
    <location>
        <begin position="44"/>
        <end position="75"/>
    </location>
</feature>
<evidence type="ECO:0000256" key="6">
    <source>
        <dbReference type="SAM" id="Phobius"/>
    </source>
</evidence>
<feature type="transmembrane region" description="Helical" evidence="6">
    <location>
        <begin position="12"/>
        <end position="32"/>
    </location>
</feature>
<sequence length="191" mass="20792">MNNIRRKTLRISVQSVALIAVIALAFYLARLAQGNGAVQEIVAAYGYAGIFVVSVVSGFNLVVPVPAIAFLPLFLTSGLSFLPTILVIAAGVSLADSVAYFAGRIGRHVLAYAFEERLILRLERVRERYHWAPLTAFFLFAAFVPLPNEILVVPLGLLGYRFLQILPIAFAGNLAFNSLYATGTIGLFNLF</sequence>
<keyword evidence="3 6" id="KW-0812">Transmembrane</keyword>
<dbReference type="PANTHER" id="PTHR42709:SF6">
    <property type="entry name" value="UNDECAPRENYL PHOSPHATE TRANSPORTER A"/>
    <property type="match status" value="1"/>
</dbReference>
<feature type="transmembrane region" description="Helical" evidence="6">
    <location>
        <begin position="81"/>
        <end position="102"/>
    </location>
</feature>
<evidence type="ECO:0000256" key="2">
    <source>
        <dbReference type="ARBA" id="ARBA00022475"/>
    </source>
</evidence>
<comment type="subcellular location">
    <subcellularLocation>
        <location evidence="1">Cell membrane</location>
        <topology evidence="1">Multi-pass membrane protein</topology>
    </subcellularLocation>
</comment>
<proteinExistence type="predicted"/>
<evidence type="ECO:0000256" key="1">
    <source>
        <dbReference type="ARBA" id="ARBA00004651"/>
    </source>
</evidence>
<protein>
    <recommendedName>
        <fullName evidence="9">DedA family protein</fullName>
    </recommendedName>
</protein>
<keyword evidence="5 6" id="KW-0472">Membrane</keyword>
<evidence type="ECO:0008006" key="9">
    <source>
        <dbReference type="Google" id="ProtNLM"/>
    </source>
</evidence>
<dbReference type="PANTHER" id="PTHR42709">
    <property type="entry name" value="ALKALINE PHOSPHATASE LIKE PROTEIN"/>
    <property type="match status" value="1"/>
</dbReference>
<evidence type="ECO:0000256" key="3">
    <source>
        <dbReference type="ARBA" id="ARBA00022692"/>
    </source>
</evidence>
<evidence type="ECO:0000256" key="4">
    <source>
        <dbReference type="ARBA" id="ARBA00022989"/>
    </source>
</evidence>
<comment type="caution">
    <text evidence="7">The sequence shown here is derived from an EMBL/GenBank/DDBJ whole genome shotgun (WGS) entry which is preliminary data.</text>
</comment>
<keyword evidence="2" id="KW-1003">Cell membrane</keyword>
<organism evidence="7 8">
    <name type="scientific">Candidatus Liptonbacteria bacterium GWC1_60_9</name>
    <dbReference type="NCBI Taxonomy" id="1798645"/>
    <lineage>
        <taxon>Bacteria</taxon>
        <taxon>Candidatus Liptoniibacteriota</taxon>
    </lineage>
</organism>
<name>A0A1G2C629_9BACT</name>
<dbReference type="InterPro" id="IPR051311">
    <property type="entry name" value="DedA_domain"/>
</dbReference>
<evidence type="ECO:0000256" key="5">
    <source>
        <dbReference type="ARBA" id="ARBA00023136"/>
    </source>
</evidence>